<dbReference type="EnsemblPlants" id="AVESA.00010b.r2.7CG0691280.2">
    <property type="protein sequence ID" value="AVESA.00010b.r2.7CG0691280.2.CDS.1"/>
    <property type="gene ID" value="AVESA.00010b.r2.7CG0691280"/>
</dbReference>
<organism evidence="1 2">
    <name type="scientific">Avena sativa</name>
    <name type="common">Oat</name>
    <dbReference type="NCBI Taxonomy" id="4498"/>
    <lineage>
        <taxon>Eukaryota</taxon>
        <taxon>Viridiplantae</taxon>
        <taxon>Streptophyta</taxon>
        <taxon>Embryophyta</taxon>
        <taxon>Tracheophyta</taxon>
        <taxon>Spermatophyta</taxon>
        <taxon>Magnoliopsida</taxon>
        <taxon>Liliopsida</taxon>
        <taxon>Poales</taxon>
        <taxon>Poaceae</taxon>
        <taxon>BOP clade</taxon>
        <taxon>Pooideae</taxon>
        <taxon>Poodae</taxon>
        <taxon>Poeae</taxon>
        <taxon>Poeae Chloroplast Group 1 (Aveneae type)</taxon>
        <taxon>Aveninae</taxon>
        <taxon>Avena</taxon>
    </lineage>
</organism>
<accession>A0ACD6A378</accession>
<evidence type="ECO:0000313" key="1">
    <source>
        <dbReference type="EnsemblPlants" id="AVESA.00010b.r2.7CG0691280.2.CDS.1"/>
    </source>
</evidence>
<reference evidence="1" key="2">
    <citation type="submission" date="2025-09" db="UniProtKB">
        <authorList>
            <consortium name="EnsemblPlants"/>
        </authorList>
    </citation>
    <scope>IDENTIFICATION</scope>
</reference>
<evidence type="ECO:0000313" key="2">
    <source>
        <dbReference type="Proteomes" id="UP001732700"/>
    </source>
</evidence>
<dbReference type="Proteomes" id="UP001732700">
    <property type="component" value="Chromosome 7C"/>
</dbReference>
<name>A0ACD6A378_AVESA</name>
<sequence length="315" mass="35176">MPPRGRKHWCKHCKKSFPSGNSLGGHMALHRDRRKKQRSGSPSTVGERYGLPDSTSSDDDPWALFPKTECQLCFKSFSSRDALSIHMRVHMRRRRNKMVVDHNVSVSDHNLAVFAVPVRKKRSRRIAALDTLPAPMMMMTSGMEEVDAALILVMLSGDHGMCSTFVDFDQDCEIDVNVACDTPMEEIELSSSDHHGLIRGDDDELMEPETSSTSSYEGLKFASLSDVFKATTTSNDCKLCGKVFASARSLGNHKKGHRAIRKSAATQPCKQLLQLDRKPLVLSLPAPDTWNHRRSRSKSEPNPLWAETSLQQGVV</sequence>
<keyword evidence="2" id="KW-1185">Reference proteome</keyword>
<reference evidence="1" key="1">
    <citation type="submission" date="2021-05" db="EMBL/GenBank/DDBJ databases">
        <authorList>
            <person name="Scholz U."/>
            <person name="Mascher M."/>
            <person name="Fiebig A."/>
        </authorList>
    </citation>
    <scope>NUCLEOTIDE SEQUENCE [LARGE SCALE GENOMIC DNA]</scope>
</reference>
<protein>
    <submittedName>
        <fullName evidence="1">Uncharacterized protein</fullName>
    </submittedName>
</protein>
<proteinExistence type="predicted"/>